<dbReference type="eggNOG" id="ENOG502Z7VM">
    <property type="taxonomic scope" value="Bacteria"/>
</dbReference>
<dbReference type="AlphaFoldDB" id="H8KTR5"/>
<keyword evidence="2" id="KW-1133">Transmembrane helix</keyword>
<evidence type="ECO:0000313" key="4">
    <source>
        <dbReference type="Proteomes" id="UP000007590"/>
    </source>
</evidence>
<accession>H8KTR5</accession>
<gene>
    <name evidence="3" type="ordered locus">Solca_1567</name>
</gene>
<keyword evidence="2" id="KW-0812">Transmembrane</keyword>
<dbReference type="RefSeq" id="WP_014679867.1">
    <property type="nucleotide sequence ID" value="NC_017770.1"/>
</dbReference>
<name>H8KTR5_SOLCM</name>
<dbReference type="OrthoDB" id="783374at2"/>
<dbReference type="KEGG" id="scn:Solca_1567"/>
<organism evidence="3 4">
    <name type="scientific">Solitalea canadensis (strain ATCC 29591 / DSM 3403 / JCM 21819 / LMG 8368 / NBRC 15130 / NCIMB 12057 / USAM 9D)</name>
    <name type="common">Flexibacter canadensis</name>
    <dbReference type="NCBI Taxonomy" id="929556"/>
    <lineage>
        <taxon>Bacteria</taxon>
        <taxon>Pseudomonadati</taxon>
        <taxon>Bacteroidota</taxon>
        <taxon>Sphingobacteriia</taxon>
        <taxon>Sphingobacteriales</taxon>
        <taxon>Sphingobacteriaceae</taxon>
        <taxon>Solitalea</taxon>
    </lineage>
</organism>
<protein>
    <recommendedName>
        <fullName evidence="5">Fimbrial assembly protein (PilN)</fullName>
    </recommendedName>
</protein>
<feature type="coiled-coil region" evidence="1">
    <location>
        <begin position="281"/>
        <end position="308"/>
    </location>
</feature>
<reference evidence="3" key="1">
    <citation type="submission" date="2012-02" db="EMBL/GenBank/DDBJ databases">
        <title>The complete genome of Solitalea canadensis DSM 3403.</title>
        <authorList>
            <consortium name="US DOE Joint Genome Institute (JGI-PGF)"/>
            <person name="Lucas S."/>
            <person name="Copeland A."/>
            <person name="Lapidus A."/>
            <person name="Glavina del Rio T."/>
            <person name="Dalin E."/>
            <person name="Tice H."/>
            <person name="Bruce D."/>
            <person name="Goodwin L."/>
            <person name="Pitluck S."/>
            <person name="Peters L."/>
            <person name="Ovchinnikova G."/>
            <person name="Lu M."/>
            <person name="Kyrpides N."/>
            <person name="Mavromatis K."/>
            <person name="Ivanova N."/>
            <person name="Brettin T."/>
            <person name="Detter J.C."/>
            <person name="Han C."/>
            <person name="Larimer F."/>
            <person name="Land M."/>
            <person name="Hauser L."/>
            <person name="Markowitz V."/>
            <person name="Cheng J.-F."/>
            <person name="Hugenholtz P."/>
            <person name="Woyke T."/>
            <person name="Wu D."/>
            <person name="Spring S."/>
            <person name="Schroeder M."/>
            <person name="Kopitz M."/>
            <person name="Brambilla E."/>
            <person name="Klenk H.-P."/>
            <person name="Eisen J.A."/>
        </authorList>
    </citation>
    <scope>NUCLEOTIDE SEQUENCE</scope>
    <source>
        <strain evidence="3">DSM 3403</strain>
    </source>
</reference>
<evidence type="ECO:0000256" key="2">
    <source>
        <dbReference type="SAM" id="Phobius"/>
    </source>
</evidence>
<proteinExistence type="predicted"/>
<keyword evidence="2" id="KW-0472">Membrane</keyword>
<sequence>MLEDLKYKLYSLKRVIGAELVIQADASYNIRFTELSIKNDVVQSSKGRTDLTSVNQLKNSIENQVPVVLVLTGKGIIQKRIEVVSSENETKLQQVFPNASYNDFYLESFESTPNHEFVSVIRKEQVDKIITEFATEKVSLIGIHLGPFIINSVLSHLAVGTGELVFDKNKFSLKDSQLISYQKQDSPENTATKSNVLLKGSTVNEQLLIAYAAAFETLTNPDYQGVDNDQLQSNFNENLEKIKFKINGWAALLFFLLILLINFFVFSHYNSKKQLLSSDSITITAKDLDKLKEQVKEKEELLKDQGGDFPYKYAYLADHIASTVPSSVQLDELTINPFDERRSKEQKRKILEQGKVVIRGTANDIQPVNNWVLKLQELPFIQEAVVVNFLFNDQEQNGVFEVSITLKQ</sequence>
<dbReference type="HOGENOM" id="CLU_674219_0_0_10"/>
<evidence type="ECO:0008006" key="5">
    <source>
        <dbReference type="Google" id="ProtNLM"/>
    </source>
</evidence>
<evidence type="ECO:0000256" key="1">
    <source>
        <dbReference type="SAM" id="Coils"/>
    </source>
</evidence>
<feature type="transmembrane region" description="Helical" evidence="2">
    <location>
        <begin position="246"/>
        <end position="266"/>
    </location>
</feature>
<keyword evidence="4" id="KW-1185">Reference proteome</keyword>
<dbReference type="STRING" id="929556.Solca_1567"/>
<evidence type="ECO:0000313" key="3">
    <source>
        <dbReference type="EMBL" id="AFD06640.1"/>
    </source>
</evidence>
<keyword evidence="1" id="KW-0175">Coiled coil</keyword>
<dbReference type="Proteomes" id="UP000007590">
    <property type="component" value="Chromosome"/>
</dbReference>
<dbReference type="EMBL" id="CP003349">
    <property type="protein sequence ID" value="AFD06640.1"/>
    <property type="molecule type" value="Genomic_DNA"/>
</dbReference>